<dbReference type="InterPro" id="IPR027417">
    <property type="entry name" value="P-loop_NTPase"/>
</dbReference>
<dbReference type="SUPFAM" id="SSF51735">
    <property type="entry name" value="NAD(P)-binding Rossmann-fold domains"/>
    <property type="match status" value="1"/>
</dbReference>
<dbReference type="InterPro" id="IPR001282">
    <property type="entry name" value="G6P_DH"/>
</dbReference>
<dbReference type="GO" id="GO:0009051">
    <property type="term" value="P:pentose-phosphate shunt, oxidative branch"/>
    <property type="evidence" value="ECO:0007669"/>
    <property type="project" value="TreeGrafter"/>
</dbReference>
<keyword evidence="8" id="KW-1185">Reference proteome</keyword>
<accession>A0A445D8R5</accession>
<dbReference type="InterPro" id="IPR022674">
    <property type="entry name" value="G6P_DH_NAD-bd"/>
</dbReference>
<evidence type="ECO:0000256" key="4">
    <source>
        <dbReference type="ARBA" id="ARBA00023134"/>
    </source>
</evidence>
<dbReference type="Gene3D" id="3.40.50.720">
    <property type="entry name" value="NAD(P)-binding Rossmann-like Domain"/>
    <property type="match status" value="1"/>
</dbReference>
<gene>
    <name evidence="7" type="ORF">Ahy_A05g025463</name>
</gene>
<dbReference type="GO" id="GO:0006006">
    <property type="term" value="P:glucose metabolic process"/>
    <property type="evidence" value="ECO:0007669"/>
    <property type="project" value="UniProtKB-KW"/>
</dbReference>
<keyword evidence="4" id="KW-0342">GTP-binding</keyword>
<keyword evidence="3" id="KW-0521">NADP</keyword>
<evidence type="ECO:0000256" key="5">
    <source>
        <dbReference type="ARBA" id="ARBA00023277"/>
    </source>
</evidence>
<dbReference type="STRING" id="3818.A0A445D8R5"/>
<evidence type="ECO:0000256" key="3">
    <source>
        <dbReference type="ARBA" id="ARBA00022857"/>
    </source>
</evidence>
<protein>
    <recommendedName>
        <fullName evidence="6">Glucose-6-phosphate dehydrogenase NAD-binding domain-containing protein</fullName>
    </recommendedName>
</protein>
<keyword evidence="1" id="KW-0313">Glucose metabolism</keyword>
<evidence type="ECO:0000256" key="1">
    <source>
        <dbReference type="ARBA" id="ARBA00022526"/>
    </source>
</evidence>
<name>A0A445D8R5_ARAHY</name>
<dbReference type="PANTHER" id="PTHR23429:SF11">
    <property type="entry name" value="GLUCOSE-6-PHOSPHATE 1-DEHYDROGENASE 2, CHLOROPLASTIC"/>
    <property type="match status" value="1"/>
</dbReference>
<dbReference type="GO" id="GO:0003924">
    <property type="term" value="F:GTPase activity"/>
    <property type="evidence" value="ECO:0007669"/>
    <property type="project" value="InterPro"/>
</dbReference>
<dbReference type="Proteomes" id="UP000289738">
    <property type="component" value="Chromosome A05"/>
</dbReference>
<dbReference type="Pfam" id="PF00479">
    <property type="entry name" value="G6PD_N"/>
    <property type="match status" value="1"/>
</dbReference>
<dbReference type="InterPro" id="IPR006689">
    <property type="entry name" value="Small_GTPase_ARF/SAR"/>
</dbReference>
<dbReference type="SUPFAM" id="SSF52540">
    <property type="entry name" value="P-loop containing nucleoside triphosphate hydrolases"/>
    <property type="match status" value="1"/>
</dbReference>
<sequence>MARSISLLSLPRPRAQSIATATFTLHHRFLFNRIKGSKPHTLLPHCTTITDLLSDPESSPVTSPPATTSFGHISSHGNLLRENCGEKMDEFLKRCFYHSGQYDSQENFATLDKKLKEHENGKASNRLFYLSIPPNIFIDAVKCASSSASSGNGWTRVIVEKPFGRDSESSAALTKSLKQYLREDQIFRLFWQIWDTTGQERFNSLGAAFYRGADCCVLVYDVNAHNTFDTLNNWHDEFIKQADLNDHKAFPFVLLGNKVDVDGGNSRKVLKRVWAFEINMHSFEVEISFNLLQVTEKKAREWCASRGNLPYFCLIDTCVLIFLSLA</sequence>
<keyword evidence="2" id="KW-0547">Nucleotide-binding</keyword>
<dbReference type="InterPro" id="IPR036291">
    <property type="entry name" value="NAD(P)-bd_dom_sf"/>
</dbReference>
<dbReference type="SMART" id="SM00175">
    <property type="entry name" value="RAB"/>
    <property type="match status" value="1"/>
</dbReference>
<reference evidence="7 8" key="1">
    <citation type="submission" date="2019-01" db="EMBL/GenBank/DDBJ databases">
        <title>Sequencing of cultivated peanut Arachis hypogaea provides insights into genome evolution and oil improvement.</title>
        <authorList>
            <person name="Chen X."/>
        </authorList>
    </citation>
    <scope>NUCLEOTIDE SEQUENCE [LARGE SCALE GENOMIC DNA]</scope>
    <source>
        <strain evidence="8">cv. Fuhuasheng</strain>
        <tissue evidence="7">Leaves</tissue>
    </source>
</reference>
<dbReference type="AlphaFoldDB" id="A0A445D8R5"/>
<dbReference type="Gene3D" id="3.40.50.300">
    <property type="entry name" value="P-loop containing nucleotide triphosphate hydrolases"/>
    <property type="match status" value="1"/>
</dbReference>
<dbReference type="GO" id="GO:0004345">
    <property type="term" value="F:glucose-6-phosphate dehydrogenase activity"/>
    <property type="evidence" value="ECO:0007669"/>
    <property type="project" value="TreeGrafter"/>
</dbReference>
<evidence type="ECO:0000259" key="6">
    <source>
        <dbReference type="Pfam" id="PF00479"/>
    </source>
</evidence>
<dbReference type="Pfam" id="PF00025">
    <property type="entry name" value="Arf"/>
    <property type="match status" value="1"/>
</dbReference>
<dbReference type="PROSITE" id="PS51419">
    <property type="entry name" value="RAB"/>
    <property type="match status" value="1"/>
</dbReference>
<proteinExistence type="predicted"/>
<evidence type="ECO:0000313" key="7">
    <source>
        <dbReference type="EMBL" id="RYR59564.1"/>
    </source>
</evidence>
<evidence type="ECO:0000313" key="8">
    <source>
        <dbReference type="Proteomes" id="UP000289738"/>
    </source>
</evidence>
<dbReference type="GO" id="GO:0009570">
    <property type="term" value="C:chloroplast stroma"/>
    <property type="evidence" value="ECO:0007669"/>
    <property type="project" value="TreeGrafter"/>
</dbReference>
<evidence type="ECO:0000256" key="2">
    <source>
        <dbReference type="ARBA" id="ARBA00022741"/>
    </source>
</evidence>
<feature type="domain" description="Glucose-6-phosphate dehydrogenase NAD-binding" evidence="6">
    <location>
        <begin position="85"/>
        <end position="189"/>
    </location>
</feature>
<dbReference type="GO" id="GO:0050661">
    <property type="term" value="F:NADP binding"/>
    <property type="evidence" value="ECO:0007669"/>
    <property type="project" value="InterPro"/>
</dbReference>
<dbReference type="PANTHER" id="PTHR23429">
    <property type="entry name" value="GLUCOSE-6-PHOSPHATE 1-DEHYDROGENASE G6PD"/>
    <property type="match status" value="1"/>
</dbReference>
<dbReference type="EMBL" id="SDMP01000005">
    <property type="protein sequence ID" value="RYR59564.1"/>
    <property type="molecule type" value="Genomic_DNA"/>
</dbReference>
<keyword evidence="5" id="KW-0119">Carbohydrate metabolism</keyword>
<dbReference type="GO" id="GO:0005525">
    <property type="term" value="F:GTP binding"/>
    <property type="evidence" value="ECO:0007669"/>
    <property type="project" value="InterPro"/>
</dbReference>
<comment type="caution">
    <text evidence="7">The sequence shown here is derived from an EMBL/GenBank/DDBJ whole genome shotgun (WGS) entry which is preliminary data.</text>
</comment>
<organism evidence="7 8">
    <name type="scientific">Arachis hypogaea</name>
    <name type="common">Peanut</name>
    <dbReference type="NCBI Taxonomy" id="3818"/>
    <lineage>
        <taxon>Eukaryota</taxon>
        <taxon>Viridiplantae</taxon>
        <taxon>Streptophyta</taxon>
        <taxon>Embryophyta</taxon>
        <taxon>Tracheophyta</taxon>
        <taxon>Spermatophyta</taxon>
        <taxon>Magnoliopsida</taxon>
        <taxon>eudicotyledons</taxon>
        <taxon>Gunneridae</taxon>
        <taxon>Pentapetalae</taxon>
        <taxon>rosids</taxon>
        <taxon>fabids</taxon>
        <taxon>Fabales</taxon>
        <taxon>Fabaceae</taxon>
        <taxon>Papilionoideae</taxon>
        <taxon>50 kb inversion clade</taxon>
        <taxon>dalbergioids sensu lato</taxon>
        <taxon>Dalbergieae</taxon>
        <taxon>Pterocarpus clade</taxon>
        <taxon>Arachis</taxon>
    </lineage>
</organism>